<feature type="region of interest" description="Disordered" evidence="1">
    <location>
        <begin position="29"/>
        <end position="58"/>
    </location>
</feature>
<evidence type="ECO:0000313" key="5">
    <source>
        <dbReference type="Proteomes" id="UP001055093"/>
    </source>
</evidence>
<reference evidence="4" key="2">
    <citation type="submission" date="2021-08" db="EMBL/GenBank/DDBJ databases">
        <authorList>
            <person name="Tani A."/>
            <person name="Ola A."/>
            <person name="Ogura Y."/>
            <person name="Katsura K."/>
            <person name="Hayashi T."/>
        </authorList>
    </citation>
    <scope>NUCLEOTIDE SEQUENCE</scope>
    <source>
        <strain evidence="4">DSM 14458</strain>
    </source>
</reference>
<proteinExistence type="predicted"/>
<dbReference type="InterPro" id="IPR036938">
    <property type="entry name" value="PAP2/HPO_sf"/>
</dbReference>
<evidence type="ECO:0000256" key="1">
    <source>
        <dbReference type="SAM" id="MobiDB-lite"/>
    </source>
</evidence>
<organism evidence="4 5">
    <name type="scientific">Methylorubrum suomiense</name>
    <dbReference type="NCBI Taxonomy" id="144191"/>
    <lineage>
        <taxon>Bacteria</taxon>
        <taxon>Pseudomonadati</taxon>
        <taxon>Pseudomonadota</taxon>
        <taxon>Alphaproteobacteria</taxon>
        <taxon>Hyphomicrobiales</taxon>
        <taxon>Methylobacteriaceae</taxon>
        <taxon>Methylorubrum</taxon>
    </lineage>
</organism>
<dbReference type="Proteomes" id="UP001055093">
    <property type="component" value="Unassembled WGS sequence"/>
</dbReference>
<keyword evidence="5" id="KW-1185">Reference proteome</keyword>
<feature type="chain" id="PRO_5046379062" description="Phosphatidic acid phosphatase type 2/haloperoxidase domain-containing protein" evidence="2">
    <location>
        <begin position="27"/>
        <end position="293"/>
    </location>
</feature>
<dbReference type="Pfam" id="PF01569">
    <property type="entry name" value="PAP2"/>
    <property type="match status" value="1"/>
</dbReference>
<dbReference type="InterPro" id="IPR001011">
    <property type="entry name" value="Acid_Pase_classA_bac"/>
</dbReference>
<sequence length="293" mass="31161">MLRPPVRHAALLTVLLTTLCSALPLAAQTEAPQAAPPPETSAPSLDRDKLNPGAPAPKAYLTDATAPNLVAILPPPPAGHSVAEAADRAAFNATRAYQGSERWALATNDVAEGGAALLEDYACVLGQRLEQSRVPDLMRLLDRARLDIARATRETKRRYRRLRPFVGNDAPICVARSPELADSYSYPSGHASQGWAYGLIMANLIPEKATQLLVRSRLYGESRVVCGVHWLSDVVAARTGASALVAVLLADTGFRADLERARADLKKALAAGGAKPDPAVCAREDAAARQPLL</sequence>
<dbReference type="EMBL" id="BPRE01000001">
    <property type="protein sequence ID" value="GJE74016.1"/>
    <property type="molecule type" value="Genomic_DNA"/>
</dbReference>
<dbReference type="SMART" id="SM00014">
    <property type="entry name" value="acidPPc"/>
    <property type="match status" value="1"/>
</dbReference>
<feature type="signal peptide" evidence="2">
    <location>
        <begin position="1"/>
        <end position="26"/>
    </location>
</feature>
<protein>
    <recommendedName>
        <fullName evidence="3">Phosphatidic acid phosphatase type 2/haloperoxidase domain-containing protein</fullName>
    </recommendedName>
</protein>
<dbReference type="SUPFAM" id="SSF48317">
    <property type="entry name" value="Acid phosphatase/Vanadium-dependent haloperoxidase"/>
    <property type="match status" value="1"/>
</dbReference>
<evidence type="ECO:0000259" key="3">
    <source>
        <dbReference type="SMART" id="SM00014"/>
    </source>
</evidence>
<evidence type="ECO:0000313" key="4">
    <source>
        <dbReference type="EMBL" id="GJE74016.1"/>
    </source>
</evidence>
<reference evidence="4" key="1">
    <citation type="journal article" date="2021" name="Front. Microbiol.">
        <title>Comprehensive Comparative Genomics and Phenotyping of Methylobacterium Species.</title>
        <authorList>
            <person name="Alessa O."/>
            <person name="Ogura Y."/>
            <person name="Fujitani Y."/>
            <person name="Takami H."/>
            <person name="Hayashi T."/>
            <person name="Sahin N."/>
            <person name="Tani A."/>
        </authorList>
    </citation>
    <scope>NUCLEOTIDE SEQUENCE</scope>
    <source>
        <strain evidence="4">DSM 14458</strain>
    </source>
</reference>
<keyword evidence="2" id="KW-0732">Signal</keyword>
<dbReference type="RefSeq" id="WP_137830440.1">
    <property type="nucleotide sequence ID" value="NZ_BPRE01000001.1"/>
</dbReference>
<evidence type="ECO:0000256" key="2">
    <source>
        <dbReference type="SAM" id="SignalP"/>
    </source>
</evidence>
<dbReference type="InterPro" id="IPR000326">
    <property type="entry name" value="PAP2/HPO"/>
</dbReference>
<dbReference type="PRINTS" id="PR00483">
    <property type="entry name" value="BACPHPHTASE"/>
</dbReference>
<feature type="domain" description="Phosphatidic acid phosphatase type 2/haloperoxidase" evidence="3">
    <location>
        <begin position="137"/>
        <end position="249"/>
    </location>
</feature>
<gene>
    <name evidence="4" type="ORF">BGCPKDLD_0583</name>
</gene>
<dbReference type="CDD" id="cd03397">
    <property type="entry name" value="PAP2_acid_phosphatase"/>
    <property type="match status" value="1"/>
</dbReference>
<name>A0ABQ4UPD7_9HYPH</name>
<accession>A0ABQ4UPD7</accession>
<comment type="caution">
    <text evidence="4">The sequence shown here is derived from an EMBL/GenBank/DDBJ whole genome shotgun (WGS) entry which is preliminary data.</text>
</comment>
<dbReference type="Gene3D" id="1.20.144.10">
    <property type="entry name" value="Phosphatidic acid phosphatase type 2/haloperoxidase"/>
    <property type="match status" value="1"/>
</dbReference>